<evidence type="ECO:0000313" key="2">
    <source>
        <dbReference type="Proteomes" id="UP001732700"/>
    </source>
</evidence>
<dbReference type="EnsemblPlants" id="AVESA.00010b.r2.4CG1257940.1">
    <property type="protein sequence ID" value="AVESA.00010b.r2.4CG1257940.1.CDS.1"/>
    <property type="gene ID" value="AVESA.00010b.r2.4CG1257940"/>
</dbReference>
<proteinExistence type="predicted"/>
<evidence type="ECO:0000313" key="1">
    <source>
        <dbReference type="EnsemblPlants" id="AVESA.00010b.r2.4CG1257940.1.CDS.1"/>
    </source>
</evidence>
<protein>
    <submittedName>
        <fullName evidence="1">Uncharacterized protein</fullName>
    </submittedName>
</protein>
<name>A0ACD5WSE5_AVESA</name>
<organism evidence="1 2">
    <name type="scientific">Avena sativa</name>
    <name type="common">Oat</name>
    <dbReference type="NCBI Taxonomy" id="4498"/>
    <lineage>
        <taxon>Eukaryota</taxon>
        <taxon>Viridiplantae</taxon>
        <taxon>Streptophyta</taxon>
        <taxon>Embryophyta</taxon>
        <taxon>Tracheophyta</taxon>
        <taxon>Spermatophyta</taxon>
        <taxon>Magnoliopsida</taxon>
        <taxon>Liliopsida</taxon>
        <taxon>Poales</taxon>
        <taxon>Poaceae</taxon>
        <taxon>BOP clade</taxon>
        <taxon>Pooideae</taxon>
        <taxon>Poodae</taxon>
        <taxon>Poeae</taxon>
        <taxon>Poeae Chloroplast Group 1 (Aveneae type)</taxon>
        <taxon>Aveninae</taxon>
        <taxon>Avena</taxon>
    </lineage>
</organism>
<reference evidence="1" key="2">
    <citation type="submission" date="2025-09" db="UniProtKB">
        <authorList>
            <consortium name="EnsemblPlants"/>
        </authorList>
    </citation>
    <scope>IDENTIFICATION</scope>
</reference>
<sequence length="685" mass="74250">MASSAPPPRRPLLLVPKPDPDAPPPIPLTPDPCAALRHAKPDPDAAHHAQAETTPLTAEICAMLRRELEPSPDDHTEFAHRLRQTQQRLDGISARLLTTPPPPPPPQAAPPPPPPPPPRAQSPPPPPPPPRADPKSPTTNANPARASSSTAGARGKKKKKRSRGTPGAEIVRATVTTRADLLMVRAVTRRARLTFEALRGLHHRAGRSRADMVALSTMLSRNLCLYRDKRIVGAVPGVFIGDVFSYRAELIVVGLHNHTQAGIGYVPASLVSEGHPVATSIVSSGGYLDDSDSGDVLVYTGSGGRARNAVEHHADQAFERGNLALAYSCKYGVEVRVVRCHDCDDSPSAKLYVYDGLYKVDSTTYGPGKSGRDVCKFNLVRIPGQDALGSNIWRDAKKLTDALGSGVQPPGYIMLDMSRGKEAVRVPVCNTVDQDRSPVEFEYIPRPEHPPSSTATAQPRLARRRRCCVYTTTACGGRCACVKRNGGGGGPAYNADGTLVRGMPVVYECGAQCGCPSTCPNRPTQRGMTHRLEVFRSEETEWGVRTLDLIQPGAFICEFAGVLVTMDDDDIGRHSSSNARDWGGLLDPRKFPPRWREWGDASLALLPHEGERPPQFPQCAAPGYALDVSQRRNFAAFICHSSVPNAFVQFVIRGDENESCPHLMVFAMETIPPMCELTIDYGIEQ</sequence>
<reference evidence="1" key="1">
    <citation type="submission" date="2021-05" db="EMBL/GenBank/DDBJ databases">
        <authorList>
            <person name="Scholz U."/>
            <person name="Mascher M."/>
            <person name="Fiebig A."/>
        </authorList>
    </citation>
    <scope>NUCLEOTIDE SEQUENCE [LARGE SCALE GENOMIC DNA]</scope>
</reference>
<keyword evidence="2" id="KW-1185">Reference proteome</keyword>
<dbReference type="Proteomes" id="UP001732700">
    <property type="component" value="Chromosome 4C"/>
</dbReference>
<accession>A0ACD5WSE5</accession>